<feature type="compositionally biased region" description="Basic and acidic residues" evidence="5">
    <location>
        <begin position="717"/>
        <end position="754"/>
    </location>
</feature>
<dbReference type="InterPro" id="IPR025974">
    <property type="entry name" value="Mif2/CENP-C_cupin"/>
</dbReference>
<comment type="similarity">
    <text evidence="2">Belongs to the CENP-C/MIF2 family.</text>
</comment>
<accession>A0ABQ8F6H2</accession>
<keyword evidence="8" id="KW-1185">Reference proteome</keyword>
<feature type="compositionally biased region" description="Low complexity" evidence="5">
    <location>
        <begin position="533"/>
        <end position="546"/>
    </location>
</feature>
<evidence type="ECO:0000313" key="7">
    <source>
        <dbReference type="EMBL" id="KAH6592500.1"/>
    </source>
</evidence>
<gene>
    <name evidence="7" type="ORF">BASA50_008115</name>
</gene>
<organism evidence="7 8">
    <name type="scientific">Batrachochytrium salamandrivorans</name>
    <dbReference type="NCBI Taxonomy" id="1357716"/>
    <lineage>
        <taxon>Eukaryota</taxon>
        <taxon>Fungi</taxon>
        <taxon>Fungi incertae sedis</taxon>
        <taxon>Chytridiomycota</taxon>
        <taxon>Chytridiomycota incertae sedis</taxon>
        <taxon>Chytridiomycetes</taxon>
        <taxon>Rhizophydiales</taxon>
        <taxon>Rhizophydiales incertae sedis</taxon>
        <taxon>Batrachochytrium</taxon>
    </lineage>
</organism>
<proteinExistence type="inferred from homology"/>
<feature type="compositionally biased region" description="Basic and acidic residues" evidence="5">
    <location>
        <begin position="511"/>
        <end position="526"/>
    </location>
</feature>
<feature type="region of interest" description="Disordered" evidence="5">
    <location>
        <begin position="1"/>
        <end position="80"/>
    </location>
</feature>
<feature type="region of interest" description="Disordered" evidence="5">
    <location>
        <begin position="117"/>
        <end position="147"/>
    </location>
</feature>
<dbReference type="CDD" id="cd06993">
    <property type="entry name" value="cupin_CENP-C_C"/>
    <property type="match status" value="1"/>
</dbReference>
<dbReference type="PANTHER" id="PTHR16684:SF11">
    <property type="entry name" value="CENTROMERE PROTEIN C"/>
    <property type="match status" value="1"/>
</dbReference>
<evidence type="ECO:0000256" key="2">
    <source>
        <dbReference type="ARBA" id="ARBA00010291"/>
    </source>
</evidence>
<feature type="compositionally biased region" description="Polar residues" evidence="5">
    <location>
        <begin position="395"/>
        <end position="404"/>
    </location>
</feature>
<evidence type="ECO:0000256" key="4">
    <source>
        <dbReference type="ARBA" id="ARBA00023242"/>
    </source>
</evidence>
<dbReference type="SUPFAM" id="SSF51182">
    <property type="entry name" value="RmlC-like cupins"/>
    <property type="match status" value="1"/>
</dbReference>
<evidence type="ECO:0000313" key="8">
    <source>
        <dbReference type="Proteomes" id="UP001648503"/>
    </source>
</evidence>
<protein>
    <recommendedName>
        <fullName evidence="6">Mif2/CENP-C cupin domain-containing protein</fullName>
    </recommendedName>
</protein>
<sequence>MASTTDAINGQRLPLKTTGRPNQHFELGVKGRKTGWEQTKQVRKDADGLDNVDDFFQSDDEGDNNPARPLSNTNRDADRQQHARFGLDLQGAQDEEPELEEDSRFFDESFHAPTSPVRKTIHRDSSIHGHDPEQGAEIDQEADQNHQRASAALMSVYTTPTEKQTRRSMLKPDTVLNDYAATPTQAAAVADQQLSNQKHLKQSAKGFPISGISPAPESIQTPNQFISRPKLTRTPLNSSYDEPAYAQTATRSAPRQSMSSRDFGYQMSPASVHPLRKSITPQPYRQLKNNTGPSSIGRNPQMYNEVVPRLPTDIALAGNIASSYDQGEFDIPMDYGSHMRDPRAVATFTPRRNPSRQNTDDQRSNANGSAQHDRYSPQRIQNQHVSDVVGGPASLTRSTITQSGGRRALASGRFTDQIRDQDGDSVYYNNDDIHNDMNPQSHARRRLGIPARSMLNPQQYPQQYSSRRPHEADEMRGGYSGSGGGVSYPSKRQRSMKQMHADYNGDYNTIHDRYDQSNDSPHRDVGSMRAHGQQQYPMRPQRPQHPNSVRMSLRSAEASTIKDEDVSRGPPARTWVSAPYPNDAYDAQDNHGYYDSNLPDEYPESQAGDSDDQNYSRGVDEALERPNNRRSGPPMATQRKQLKPPHLQSITMDDRYGSNRVEFADSDRPEDDTRIVEVAYQKPTMRRNGRKGNLAHAMTREAESADDEGVETRIAPNRRERVNDAPDHRDEEKEEIPHEEEQQLDTEPHMHSTEPKTSGKLQRLKSQGRPVSDERRFSAESSHSVVIEKATGRRNGSLKQNQVAIEPTPVSPVKQQPQMKRPSKRKDAIAKNAAVSVEVPIKPEDESENASDGARRSRRTRVQPVAYWKNERVVYGRRVSGFGGVPTCVKEVIRIPSDDENAHVSHRRARADKIKKEEMEAVPSELVVVNYTTGAEESQRIVVTPGMISPRTVGAGDYRFQKVFSEGDFLASGVLALPRGANKPSKNSHESAMIFVVLIGQVQVRVHKTTFVISQGSQFFVPRGNQYEIDNISNREARLFFCHGKEVAAE</sequence>
<name>A0ABQ8F6H2_9FUNG</name>
<feature type="region of interest" description="Disordered" evidence="5">
    <location>
        <begin position="452"/>
        <end position="495"/>
    </location>
</feature>
<evidence type="ECO:0000256" key="1">
    <source>
        <dbReference type="ARBA" id="ARBA00004123"/>
    </source>
</evidence>
<feature type="region of interest" description="Disordered" evidence="5">
    <location>
        <begin position="511"/>
        <end position="657"/>
    </location>
</feature>
<keyword evidence="3" id="KW-0238">DNA-binding</keyword>
<feature type="domain" description="Mif2/CENP-C cupin" evidence="6">
    <location>
        <begin position="958"/>
        <end position="1043"/>
    </location>
</feature>
<comment type="caution">
    <text evidence="7">The sequence shown here is derived from an EMBL/GenBank/DDBJ whole genome shotgun (WGS) entry which is preliminary data.</text>
</comment>
<dbReference type="Proteomes" id="UP001648503">
    <property type="component" value="Unassembled WGS sequence"/>
</dbReference>
<reference evidence="7 8" key="1">
    <citation type="submission" date="2021-02" db="EMBL/GenBank/DDBJ databases">
        <title>Variation within the Batrachochytrium salamandrivorans European outbreak.</title>
        <authorList>
            <person name="Kelly M."/>
            <person name="Pasmans F."/>
            <person name="Shea T.P."/>
            <person name="Munoz J.F."/>
            <person name="Carranza S."/>
            <person name="Cuomo C.A."/>
            <person name="Martel A."/>
        </authorList>
    </citation>
    <scope>NUCLEOTIDE SEQUENCE [LARGE SCALE GENOMIC DNA]</scope>
    <source>
        <strain evidence="7 8">AMFP18/2</strain>
    </source>
</reference>
<keyword evidence="4" id="KW-0539">Nucleus</keyword>
<comment type="subcellular location">
    <subcellularLocation>
        <location evidence="1">Nucleus</location>
    </subcellularLocation>
</comment>
<feature type="region of interest" description="Disordered" evidence="5">
    <location>
        <begin position="347"/>
        <end position="415"/>
    </location>
</feature>
<dbReference type="Pfam" id="PF11699">
    <property type="entry name" value="CENP-C_C"/>
    <property type="match status" value="1"/>
</dbReference>
<evidence type="ECO:0000259" key="6">
    <source>
        <dbReference type="Pfam" id="PF11699"/>
    </source>
</evidence>
<dbReference type="InterPro" id="IPR014710">
    <property type="entry name" value="RmlC-like_jellyroll"/>
</dbReference>
<feature type="compositionally biased region" description="Acidic residues" evidence="5">
    <location>
        <begin position="48"/>
        <end position="63"/>
    </location>
</feature>
<dbReference type="EMBL" id="JAFCIX010000379">
    <property type="protein sequence ID" value="KAH6592500.1"/>
    <property type="molecule type" value="Genomic_DNA"/>
</dbReference>
<dbReference type="InterPro" id="IPR028386">
    <property type="entry name" value="CENP-C/Mif2/cnp3"/>
</dbReference>
<dbReference type="PANTHER" id="PTHR16684">
    <property type="entry name" value="CENTROMERE PROTEIN C"/>
    <property type="match status" value="1"/>
</dbReference>
<dbReference type="InterPro" id="IPR011051">
    <property type="entry name" value="RmlC_Cupin_sf"/>
</dbReference>
<evidence type="ECO:0000256" key="3">
    <source>
        <dbReference type="ARBA" id="ARBA00023125"/>
    </source>
</evidence>
<feature type="compositionally biased region" description="Basic and acidic residues" evidence="5">
    <location>
        <begin position="618"/>
        <end position="627"/>
    </location>
</feature>
<dbReference type="Gene3D" id="2.60.120.10">
    <property type="entry name" value="Jelly Rolls"/>
    <property type="match status" value="1"/>
</dbReference>
<feature type="region of interest" description="Disordered" evidence="5">
    <location>
        <begin position="681"/>
        <end position="860"/>
    </location>
</feature>
<feature type="compositionally biased region" description="Basic and acidic residues" evidence="5">
    <location>
        <begin position="122"/>
        <end position="133"/>
    </location>
</feature>
<feature type="compositionally biased region" description="Polar residues" evidence="5">
    <location>
        <begin position="455"/>
        <end position="466"/>
    </location>
</feature>
<evidence type="ECO:0000256" key="5">
    <source>
        <dbReference type="SAM" id="MobiDB-lite"/>
    </source>
</evidence>